<dbReference type="FunFam" id="3.40.50.300:FF:000984">
    <property type="entry name" value="Chromosome partition protein Smc"/>
    <property type="match status" value="1"/>
</dbReference>
<organism evidence="9 10">
    <name type="scientific">Macrococcus lamae</name>
    <dbReference type="NCBI Taxonomy" id="198484"/>
    <lineage>
        <taxon>Bacteria</taxon>
        <taxon>Bacillati</taxon>
        <taxon>Bacillota</taxon>
        <taxon>Bacilli</taxon>
        <taxon>Bacillales</taxon>
        <taxon>Staphylococcaceae</taxon>
        <taxon>Macrococcus</taxon>
    </lineage>
</organism>
<comment type="subunit">
    <text evidence="7">Homodimer.</text>
</comment>
<feature type="coiled-coil region" evidence="7">
    <location>
        <begin position="669"/>
        <end position="755"/>
    </location>
</feature>
<dbReference type="OrthoDB" id="9808768at2"/>
<evidence type="ECO:0000256" key="6">
    <source>
        <dbReference type="ARBA" id="ARBA00023125"/>
    </source>
</evidence>
<comment type="function">
    <text evidence="7">Required for chromosome condensation and partitioning.</text>
</comment>
<comment type="subcellular location">
    <subcellularLocation>
        <location evidence="1 7">Cytoplasm</location>
    </subcellularLocation>
</comment>
<dbReference type="NCBIfam" id="TIGR02168">
    <property type="entry name" value="SMC_prok_B"/>
    <property type="match status" value="1"/>
</dbReference>
<dbReference type="RefSeq" id="WP_133444456.1">
    <property type="nucleotide sequence ID" value="NZ_SCWB01000017.1"/>
</dbReference>
<dbReference type="FunFam" id="3.40.50.300:FF:000901">
    <property type="entry name" value="Chromosome partition protein Smc"/>
    <property type="match status" value="1"/>
</dbReference>
<evidence type="ECO:0000256" key="3">
    <source>
        <dbReference type="ARBA" id="ARBA00022741"/>
    </source>
</evidence>
<dbReference type="InterPro" id="IPR024704">
    <property type="entry name" value="SMC"/>
</dbReference>
<evidence type="ECO:0000256" key="7">
    <source>
        <dbReference type="HAMAP-Rule" id="MF_01894"/>
    </source>
</evidence>
<dbReference type="Gene3D" id="1.20.1060.20">
    <property type="match status" value="1"/>
</dbReference>
<dbReference type="GO" id="GO:0005524">
    <property type="term" value="F:ATP binding"/>
    <property type="evidence" value="ECO:0007669"/>
    <property type="project" value="UniProtKB-UniRule"/>
</dbReference>
<dbReference type="PIRSF" id="PIRSF005719">
    <property type="entry name" value="SMC"/>
    <property type="match status" value="1"/>
</dbReference>
<proteinExistence type="inferred from homology"/>
<evidence type="ECO:0000259" key="8">
    <source>
        <dbReference type="SMART" id="SM00968"/>
    </source>
</evidence>
<dbReference type="GO" id="GO:0007062">
    <property type="term" value="P:sister chromatid cohesion"/>
    <property type="evidence" value="ECO:0007669"/>
    <property type="project" value="InterPro"/>
</dbReference>
<keyword evidence="2 7" id="KW-0963">Cytoplasm</keyword>
<dbReference type="Gene3D" id="3.40.50.300">
    <property type="entry name" value="P-loop containing nucleotide triphosphate hydrolases"/>
    <property type="match status" value="2"/>
</dbReference>
<dbReference type="InterPro" id="IPR027417">
    <property type="entry name" value="P-loop_NTPase"/>
</dbReference>
<dbReference type="Pfam" id="PF02463">
    <property type="entry name" value="SMC_N"/>
    <property type="match status" value="1"/>
</dbReference>
<evidence type="ECO:0000256" key="2">
    <source>
        <dbReference type="ARBA" id="ARBA00022490"/>
    </source>
</evidence>
<sequence length="1184" mass="135039">MVYLKGVTAYGFKSFADKTNVTFVRGLTAIVGPNGSGKSNITDAIRWVLGEQSAKNLRGARMEDVIFSGALNRQPLNYAEVTLKLDNELKLIDSDPEIEVTRRLYRSGESEYFLNKNKVRLKDITDLFLDTGLGKEAFSIISQGKVDEILNAKAEDRRHLIEEAAGVLKYKKRKKETEAKLAETMGNLARVNDIIFDLEGRVEPLKMEAAIALEYQELTQEMKDADIQVTVFDIKQLKTDYSKLEQDIKEYEEMILLKQDKAARLEQRIAQTTEEKSVSAATLDELNDKLLELTEQIERNQGQYHLLTEKKDNHAASTDRLQRELTKLSQEITERKESQQESAELINEAKREVKQLRKEERTLEQKLTELNSDIEQLIEEARDSYYETLSEQTSSKNELKLIDRQIEQLTAYIESHQAVDNDSENYHEARQLYSQSEQQLIELEQQLTAARDDYKKESTNVSLIHQSYKEEEENLFKAYRYIEQLKSKHQSIVAMQAEYQGYFQGVRTVLKDTALSGIHGAVAELIDIDSKYQTALDIALGSQLQSIITEDEDSARMAIASLKKKKAGRATFLPLSTIRKRELPESVRQQLAAHDGFVGILSELITTDKRYQAVIQNLSGLTIIAESLTVANQLARVANYKYRIVTLDGNIVNPGGSMTGGSVSQPSILLKQKEEEQQLAEKINQYESSTKSLEKNVSALKEKLTESEQRVQTLRRQGEALAEERQEKMLDLTHLEQRLAQLKRANEAFNELSDRRMEQAQLKLQATALKQSMTSSEKELSMIQQKLEEYTAFRTDSRTHEKEVSASLNDVRSRRIIQEERLKYQEEQSEQMSHHIKKFDQQMTELSEQNEMTSVEEITAKISELSAELSDMQSMRTTVEQQLALLKTTMQEQEELLNYARHDYNEAMRQISGLENGIGQMKSQYSRIDVQLENLIYHLLEDYHMTFEAAAIDYADFTDIESLRKRVKLTKASIEELGPVNIGAIKQYEEVEKRYDFLTEQESDLLAAKATLETIIRDMDKEVTARFTDTFKQVQENFHQVFSELFGGGTGELTLNSDDLLTAGVEMMVEPPGKKRQHLTLLSGGERALTAVALLFSILKVRSAPFVILDEVEAALDEANVVRFGNYLQTLSGDTQFIVITHRKGTMEAADRLYGVTMQNSGITQLVSVNLNELNQEKVKELTR</sequence>
<dbReference type="GO" id="GO:0003677">
    <property type="term" value="F:DNA binding"/>
    <property type="evidence" value="ECO:0007669"/>
    <property type="project" value="UniProtKB-UniRule"/>
</dbReference>
<comment type="domain">
    <text evidence="7">Contains large globular domains required for ATP hydrolysis at each terminus and a third globular domain forming a flexible hinge near the middle of the molecule. These domains are separated by coiled-coil structures.</text>
</comment>
<protein>
    <recommendedName>
        <fullName evidence="7">Chromosome partition protein Smc</fullName>
    </recommendedName>
</protein>
<evidence type="ECO:0000313" key="10">
    <source>
        <dbReference type="Proteomes" id="UP000294802"/>
    </source>
</evidence>
<evidence type="ECO:0000256" key="5">
    <source>
        <dbReference type="ARBA" id="ARBA00023054"/>
    </source>
</evidence>
<dbReference type="HAMAP" id="MF_01894">
    <property type="entry name" value="Smc_prok"/>
    <property type="match status" value="1"/>
</dbReference>
<dbReference type="InterPro" id="IPR010935">
    <property type="entry name" value="SMC_hinge"/>
</dbReference>
<dbReference type="SUPFAM" id="SSF52540">
    <property type="entry name" value="P-loop containing nucleoside triphosphate hydrolases"/>
    <property type="match status" value="2"/>
</dbReference>
<dbReference type="PANTHER" id="PTHR43977">
    <property type="entry name" value="STRUCTURAL MAINTENANCE OF CHROMOSOMES PROTEIN 3"/>
    <property type="match status" value="1"/>
</dbReference>
<gene>
    <name evidence="7 9" type="primary">smc</name>
    <name evidence="9" type="ORF">ERX29_09575</name>
</gene>
<dbReference type="Gene3D" id="3.30.70.1620">
    <property type="match status" value="1"/>
</dbReference>
<evidence type="ECO:0000313" key="9">
    <source>
        <dbReference type="EMBL" id="TDM07129.1"/>
    </source>
</evidence>
<feature type="coiled-coil region" evidence="7">
    <location>
        <begin position="855"/>
        <end position="910"/>
    </location>
</feature>
<dbReference type="InterPro" id="IPR011890">
    <property type="entry name" value="SMC_prok"/>
</dbReference>
<dbReference type="GO" id="GO:0016887">
    <property type="term" value="F:ATP hydrolysis activity"/>
    <property type="evidence" value="ECO:0007669"/>
    <property type="project" value="InterPro"/>
</dbReference>
<comment type="caution">
    <text evidence="9">The sequence shown here is derived from an EMBL/GenBank/DDBJ whole genome shotgun (WGS) entry which is preliminary data.</text>
</comment>
<dbReference type="Pfam" id="PF06470">
    <property type="entry name" value="SMC_hinge"/>
    <property type="match status" value="1"/>
</dbReference>
<accession>A0A4V3BEU4</accession>
<dbReference type="Proteomes" id="UP000294802">
    <property type="component" value="Unassembled WGS sequence"/>
</dbReference>
<dbReference type="GO" id="GO:0007059">
    <property type="term" value="P:chromosome segregation"/>
    <property type="evidence" value="ECO:0007669"/>
    <property type="project" value="UniProtKB-UniRule"/>
</dbReference>
<feature type="domain" description="SMC hinge" evidence="8">
    <location>
        <begin position="516"/>
        <end position="635"/>
    </location>
</feature>
<dbReference type="GO" id="GO:0005694">
    <property type="term" value="C:chromosome"/>
    <property type="evidence" value="ECO:0007669"/>
    <property type="project" value="InterPro"/>
</dbReference>
<dbReference type="GO" id="GO:0005737">
    <property type="term" value="C:cytoplasm"/>
    <property type="evidence" value="ECO:0007669"/>
    <property type="project" value="UniProtKB-SubCell"/>
</dbReference>
<dbReference type="InterPro" id="IPR003395">
    <property type="entry name" value="RecF/RecN/SMC_N"/>
</dbReference>
<keyword evidence="4 7" id="KW-0067">ATP-binding</keyword>
<dbReference type="SUPFAM" id="SSF75553">
    <property type="entry name" value="Smc hinge domain"/>
    <property type="match status" value="1"/>
</dbReference>
<dbReference type="EMBL" id="SCWB01000017">
    <property type="protein sequence ID" value="TDM07129.1"/>
    <property type="molecule type" value="Genomic_DNA"/>
</dbReference>
<dbReference type="SMART" id="SM00968">
    <property type="entry name" value="SMC_hinge"/>
    <property type="match status" value="1"/>
</dbReference>
<dbReference type="GO" id="GO:0006260">
    <property type="term" value="P:DNA replication"/>
    <property type="evidence" value="ECO:0007669"/>
    <property type="project" value="UniProtKB-UniRule"/>
</dbReference>
<keyword evidence="10" id="KW-1185">Reference proteome</keyword>
<dbReference type="GO" id="GO:0030261">
    <property type="term" value="P:chromosome condensation"/>
    <property type="evidence" value="ECO:0007669"/>
    <property type="project" value="InterPro"/>
</dbReference>
<evidence type="ECO:0000256" key="1">
    <source>
        <dbReference type="ARBA" id="ARBA00004496"/>
    </source>
</evidence>
<dbReference type="CDD" id="cd03278">
    <property type="entry name" value="ABC_SMC_barmotin"/>
    <property type="match status" value="1"/>
</dbReference>
<name>A0A4V3BEU4_9STAP</name>
<dbReference type="InterPro" id="IPR036277">
    <property type="entry name" value="SMC_hinge_sf"/>
</dbReference>
<keyword evidence="5 7" id="KW-0175">Coiled coil</keyword>
<dbReference type="AlphaFoldDB" id="A0A4V3BEU4"/>
<feature type="binding site" evidence="7">
    <location>
        <begin position="33"/>
        <end position="40"/>
    </location>
    <ligand>
        <name>ATP</name>
        <dbReference type="ChEBI" id="CHEBI:30616"/>
    </ligand>
</feature>
<reference evidence="9 10" key="1">
    <citation type="submission" date="2019-01" db="EMBL/GenBank/DDBJ databases">
        <title>Draft genome sequences of the type strains of six Macrococcus species.</title>
        <authorList>
            <person name="Mazhar S."/>
            <person name="Altermann E."/>
            <person name="Hill C."/>
            <person name="Mcauliffe O."/>
        </authorList>
    </citation>
    <scope>NUCLEOTIDE SEQUENCE [LARGE SCALE GENOMIC DNA]</scope>
    <source>
        <strain evidence="9 10">CCM4815</strain>
    </source>
</reference>
<feature type="coiled-coil region" evidence="7">
    <location>
        <begin position="234"/>
        <end position="384"/>
    </location>
</feature>
<feature type="coiled-coil region" evidence="7">
    <location>
        <begin position="426"/>
        <end position="460"/>
    </location>
</feature>
<evidence type="ECO:0000256" key="4">
    <source>
        <dbReference type="ARBA" id="ARBA00022840"/>
    </source>
</evidence>
<keyword evidence="6 7" id="KW-0238">DNA-binding</keyword>
<keyword evidence="3 7" id="KW-0547">Nucleotide-binding</keyword>
<comment type="similarity">
    <text evidence="7">Belongs to the SMC family.</text>
</comment>